<feature type="transmembrane region" description="Helical" evidence="6">
    <location>
        <begin position="330"/>
        <end position="349"/>
    </location>
</feature>
<dbReference type="Pfam" id="PF03600">
    <property type="entry name" value="CitMHS"/>
    <property type="match status" value="1"/>
</dbReference>
<feature type="transmembrane region" description="Helical" evidence="6">
    <location>
        <begin position="237"/>
        <end position="253"/>
    </location>
</feature>
<keyword evidence="5 6" id="KW-0472">Membrane</keyword>
<dbReference type="STRING" id="1121298.SAMN05444401_3835"/>
<keyword evidence="3 6" id="KW-0812">Transmembrane</keyword>
<evidence type="ECO:0000256" key="1">
    <source>
        <dbReference type="ARBA" id="ARBA00004141"/>
    </source>
</evidence>
<evidence type="ECO:0000313" key="9">
    <source>
        <dbReference type="Proteomes" id="UP000184080"/>
    </source>
</evidence>
<protein>
    <submittedName>
        <fullName evidence="8">Citrate-Mg2+:H+ or citrate-Ca2+:H+ symporter, CitMHS family</fullName>
    </submittedName>
</protein>
<dbReference type="AlphaFoldDB" id="A0A1M6LYN9"/>
<organism evidence="8 9">
    <name type="scientific">Clostridium amylolyticum</name>
    <dbReference type="NCBI Taxonomy" id="1121298"/>
    <lineage>
        <taxon>Bacteria</taxon>
        <taxon>Bacillati</taxon>
        <taxon>Bacillota</taxon>
        <taxon>Clostridia</taxon>
        <taxon>Eubacteriales</taxon>
        <taxon>Clostridiaceae</taxon>
        <taxon>Clostridium</taxon>
    </lineage>
</organism>
<feature type="transmembrane region" description="Helical" evidence="6">
    <location>
        <begin position="384"/>
        <end position="403"/>
    </location>
</feature>
<evidence type="ECO:0000256" key="3">
    <source>
        <dbReference type="ARBA" id="ARBA00022692"/>
    </source>
</evidence>
<evidence type="ECO:0000256" key="4">
    <source>
        <dbReference type="ARBA" id="ARBA00022989"/>
    </source>
</evidence>
<feature type="transmembrane region" description="Helical" evidence="6">
    <location>
        <begin position="290"/>
        <end position="310"/>
    </location>
</feature>
<dbReference type="Proteomes" id="UP000184080">
    <property type="component" value="Unassembled WGS sequence"/>
</dbReference>
<proteinExistence type="predicted"/>
<keyword evidence="2" id="KW-0813">Transport</keyword>
<dbReference type="PANTHER" id="PTHR30354:SF26">
    <property type="entry name" value="TRANSPORTER, PUTATIVE-RELATED"/>
    <property type="match status" value="1"/>
</dbReference>
<dbReference type="InterPro" id="IPR014738">
    <property type="entry name" value="Citrate_transporter"/>
</dbReference>
<dbReference type="GO" id="GO:0005886">
    <property type="term" value="C:plasma membrane"/>
    <property type="evidence" value="ECO:0007669"/>
    <property type="project" value="TreeGrafter"/>
</dbReference>
<evidence type="ECO:0000256" key="6">
    <source>
        <dbReference type="SAM" id="Phobius"/>
    </source>
</evidence>
<gene>
    <name evidence="8" type="ORF">SAMN05444401_3835</name>
</gene>
<dbReference type="EMBL" id="FQZO01000007">
    <property type="protein sequence ID" value="SHJ76348.1"/>
    <property type="molecule type" value="Genomic_DNA"/>
</dbReference>
<evidence type="ECO:0000259" key="7">
    <source>
        <dbReference type="Pfam" id="PF03600"/>
    </source>
</evidence>
<name>A0A1M6LYN9_9CLOT</name>
<dbReference type="InterPro" id="IPR004680">
    <property type="entry name" value="Cit_transptr-like_dom"/>
</dbReference>
<dbReference type="GO" id="GO:0015137">
    <property type="term" value="F:citrate transmembrane transporter activity"/>
    <property type="evidence" value="ECO:0007669"/>
    <property type="project" value="InterPro"/>
</dbReference>
<dbReference type="RefSeq" id="WP_083599989.1">
    <property type="nucleotide sequence ID" value="NZ_FQZO01000007.1"/>
</dbReference>
<dbReference type="PANTHER" id="PTHR30354">
    <property type="entry name" value="GNT FAMILY GLUCONATE TRANSPORTER"/>
    <property type="match status" value="1"/>
</dbReference>
<accession>A0A1M6LYN9</accession>
<evidence type="ECO:0000256" key="5">
    <source>
        <dbReference type="ARBA" id="ARBA00023136"/>
    </source>
</evidence>
<reference evidence="8 9" key="1">
    <citation type="submission" date="2016-11" db="EMBL/GenBank/DDBJ databases">
        <authorList>
            <person name="Jaros S."/>
            <person name="Januszkiewicz K."/>
            <person name="Wedrychowicz H."/>
        </authorList>
    </citation>
    <scope>NUCLEOTIDE SEQUENCE [LARGE SCALE GENOMIC DNA]</scope>
    <source>
        <strain evidence="8 9">DSM 21864</strain>
    </source>
</reference>
<sequence length="437" mass="47164">MLTFLGYGIVITFMVLIMTKKMSAMTSLILVPVAFALIGGFSLEQIGKFCKTGIGSVAPTAAMLLFAILFFGLMINVGLFDPLVNWAIKKTKGDPVRILVATAILAAVVSLDGDGTTTTMICCSALVPIYKKLDLKLLYLATIIILQNSIMNLLPWGGPTARIMSALNLEGGEILRPLVPGMILAVIYVIFVAYYLGKKERKRLGNRVFDEKALAEISAASEAELSDEEIALKRPKLIWVNLILTLLVVFLLVKGTLPAVVIFEMGTALALMINYRSLKLQRELIEHHAGSAIQVIIMVLAAGIFMGILTESGMAQAIALSLTNLIPKSLGSHFPFITAIISIPGTFLLSNDAFYYGVLPILAKTGAAYGFTNLQIGVASCMGQAFHLLSPLVAFIYLLMQLTEVDMGEWQRHSAKWAIGIFLIFVGAAVATGAFPL</sequence>
<feature type="transmembrane region" description="Helical" evidence="6">
    <location>
        <begin position="55"/>
        <end position="78"/>
    </location>
</feature>
<keyword evidence="9" id="KW-1185">Reference proteome</keyword>
<feature type="domain" description="Citrate transporter-like" evidence="7">
    <location>
        <begin position="14"/>
        <end position="380"/>
    </location>
</feature>
<feature type="transmembrane region" description="Helical" evidence="6">
    <location>
        <begin position="98"/>
        <end position="130"/>
    </location>
</feature>
<evidence type="ECO:0000313" key="8">
    <source>
        <dbReference type="EMBL" id="SHJ76348.1"/>
    </source>
</evidence>
<dbReference type="GO" id="GO:0015128">
    <property type="term" value="F:gluconate transmembrane transporter activity"/>
    <property type="evidence" value="ECO:0007669"/>
    <property type="project" value="InterPro"/>
</dbReference>
<keyword evidence="4 6" id="KW-1133">Transmembrane helix</keyword>
<dbReference type="InterPro" id="IPR003474">
    <property type="entry name" value="Glcn_transporter"/>
</dbReference>
<comment type="subcellular location">
    <subcellularLocation>
        <location evidence="1">Membrane</location>
        <topology evidence="1">Multi-pass membrane protein</topology>
    </subcellularLocation>
</comment>
<dbReference type="OrthoDB" id="5329450at2"/>
<dbReference type="NCBIfam" id="TIGR00784">
    <property type="entry name" value="citMHS"/>
    <property type="match status" value="1"/>
</dbReference>
<feature type="transmembrane region" description="Helical" evidence="6">
    <location>
        <begin position="178"/>
        <end position="197"/>
    </location>
</feature>
<evidence type="ECO:0000256" key="2">
    <source>
        <dbReference type="ARBA" id="ARBA00022448"/>
    </source>
</evidence>
<feature type="transmembrane region" description="Helical" evidence="6">
    <location>
        <begin position="415"/>
        <end position="435"/>
    </location>
</feature>
<feature type="transmembrane region" description="Helical" evidence="6">
    <location>
        <begin position="22"/>
        <end position="43"/>
    </location>
</feature>
<feature type="transmembrane region" description="Helical" evidence="6">
    <location>
        <begin position="137"/>
        <end position="158"/>
    </location>
</feature>